<dbReference type="InterPro" id="IPR036043">
    <property type="entry name" value="Phosphoglycerate_kinase_sf"/>
</dbReference>
<keyword evidence="10" id="KW-0963">Cytoplasm</keyword>
<dbReference type="SUPFAM" id="SSF53748">
    <property type="entry name" value="Phosphoglycerate kinase"/>
    <property type="match status" value="1"/>
</dbReference>
<dbReference type="GO" id="GO:0016301">
    <property type="term" value="F:kinase activity"/>
    <property type="evidence" value="ECO:0007669"/>
    <property type="project" value="UniProtKB-KW"/>
</dbReference>
<comment type="pathway">
    <text evidence="2 10">Carbohydrate degradation; glycolysis; pyruvate from D-glyceraldehyde 3-phosphate: step 2/5.</text>
</comment>
<keyword evidence="13" id="KW-1185">Reference proteome</keyword>
<feature type="binding site" evidence="10">
    <location>
        <begin position="20"/>
        <end position="22"/>
    </location>
    <ligand>
        <name>substrate</name>
    </ligand>
</feature>
<dbReference type="PIRSF" id="PIRSF000724">
    <property type="entry name" value="Pgk"/>
    <property type="match status" value="1"/>
</dbReference>
<keyword evidence="6 10" id="KW-0547">Nucleotide-binding</keyword>
<keyword evidence="7 10" id="KW-0418">Kinase</keyword>
<evidence type="ECO:0000256" key="11">
    <source>
        <dbReference type="RuleBase" id="RU000532"/>
    </source>
</evidence>
<dbReference type="InterPro" id="IPR015824">
    <property type="entry name" value="Phosphoglycerate_kinase_N"/>
</dbReference>
<feature type="binding site" evidence="10">
    <location>
        <position position="205"/>
    </location>
    <ligand>
        <name>ATP</name>
        <dbReference type="ChEBI" id="CHEBI:30616"/>
    </ligand>
</feature>
<name>A0ABP7XYJ6_9ACTN</name>
<keyword evidence="9 10" id="KW-0324">Glycolysis</keyword>
<evidence type="ECO:0000256" key="9">
    <source>
        <dbReference type="ARBA" id="ARBA00023152"/>
    </source>
</evidence>
<reference evidence="13" key="1">
    <citation type="journal article" date="2019" name="Int. J. Syst. Evol. Microbiol.">
        <title>The Global Catalogue of Microorganisms (GCM) 10K type strain sequencing project: providing services to taxonomists for standard genome sequencing and annotation.</title>
        <authorList>
            <consortium name="The Broad Institute Genomics Platform"/>
            <consortium name="The Broad Institute Genome Sequencing Center for Infectious Disease"/>
            <person name="Wu L."/>
            <person name="Ma J."/>
        </authorList>
    </citation>
    <scope>NUCLEOTIDE SEQUENCE [LARGE SCALE GENOMIC DNA]</scope>
    <source>
        <strain evidence="13">JCM 16703</strain>
    </source>
</reference>
<gene>
    <name evidence="10" type="primary">pgk</name>
    <name evidence="12" type="ORF">GCM10022215_38980</name>
</gene>
<accession>A0ABP7XYJ6</accession>
<feature type="binding site" evidence="10">
    <location>
        <begin position="59"/>
        <end position="62"/>
    </location>
    <ligand>
        <name>substrate</name>
    </ligand>
</feature>
<dbReference type="EMBL" id="BAAAZH010000032">
    <property type="protein sequence ID" value="GAA4127968.1"/>
    <property type="molecule type" value="Genomic_DNA"/>
</dbReference>
<comment type="catalytic activity">
    <reaction evidence="1 10 11">
        <text>(2R)-3-phosphoglycerate + ATP = (2R)-3-phospho-glyceroyl phosphate + ADP</text>
        <dbReference type="Rhea" id="RHEA:14801"/>
        <dbReference type="ChEBI" id="CHEBI:30616"/>
        <dbReference type="ChEBI" id="CHEBI:57604"/>
        <dbReference type="ChEBI" id="CHEBI:58272"/>
        <dbReference type="ChEBI" id="CHEBI:456216"/>
        <dbReference type="EC" id="2.7.2.3"/>
    </reaction>
</comment>
<dbReference type="Gene3D" id="3.40.50.1260">
    <property type="entry name" value="Phosphoglycerate kinase, N-terminal domain"/>
    <property type="match status" value="2"/>
</dbReference>
<dbReference type="RefSeq" id="WP_344735176.1">
    <property type="nucleotide sequence ID" value="NZ_BAAAZH010000032.1"/>
</dbReference>
<organism evidence="12 13">
    <name type="scientific">Nocardioides fonticola</name>
    <dbReference type="NCBI Taxonomy" id="450363"/>
    <lineage>
        <taxon>Bacteria</taxon>
        <taxon>Bacillati</taxon>
        <taxon>Actinomycetota</taxon>
        <taxon>Actinomycetes</taxon>
        <taxon>Propionibacteriales</taxon>
        <taxon>Nocardioidaceae</taxon>
        <taxon>Nocardioides</taxon>
    </lineage>
</organism>
<comment type="subcellular location">
    <subcellularLocation>
        <location evidence="10">Cytoplasm</location>
    </subcellularLocation>
</comment>
<keyword evidence="8 10" id="KW-0067">ATP-binding</keyword>
<evidence type="ECO:0000256" key="8">
    <source>
        <dbReference type="ARBA" id="ARBA00022840"/>
    </source>
</evidence>
<protein>
    <recommendedName>
        <fullName evidence="4 10">Phosphoglycerate kinase</fullName>
        <ecNumber evidence="3 10">2.7.2.3</ecNumber>
    </recommendedName>
</protein>
<evidence type="ECO:0000256" key="4">
    <source>
        <dbReference type="ARBA" id="ARBA00016471"/>
    </source>
</evidence>
<comment type="subunit">
    <text evidence="10">Monomer.</text>
</comment>
<feature type="binding site" evidence="10">
    <location>
        <position position="330"/>
    </location>
    <ligand>
        <name>ATP</name>
        <dbReference type="ChEBI" id="CHEBI:30616"/>
    </ligand>
</feature>
<evidence type="ECO:0000256" key="5">
    <source>
        <dbReference type="ARBA" id="ARBA00022679"/>
    </source>
</evidence>
<feature type="binding site" evidence="10">
    <location>
        <position position="155"/>
    </location>
    <ligand>
        <name>substrate</name>
    </ligand>
</feature>
<dbReference type="InterPro" id="IPR015911">
    <property type="entry name" value="Phosphoglycerate_kinase_CS"/>
</dbReference>
<dbReference type="PANTHER" id="PTHR11406:SF23">
    <property type="entry name" value="PHOSPHOGLYCERATE KINASE 1, CHLOROPLASTIC-RELATED"/>
    <property type="match status" value="1"/>
</dbReference>
<keyword evidence="5 10" id="KW-0808">Transferase</keyword>
<evidence type="ECO:0000313" key="13">
    <source>
        <dbReference type="Proteomes" id="UP001501495"/>
    </source>
</evidence>
<dbReference type="PRINTS" id="PR00477">
    <property type="entry name" value="PHGLYCKINASE"/>
</dbReference>
<proteinExistence type="inferred from homology"/>
<feature type="binding site" evidence="10">
    <location>
        <begin position="359"/>
        <end position="362"/>
    </location>
    <ligand>
        <name>ATP</name>
        <dbReference type="ChEBI" id="CHEBI:30616"/>
    </ligand>
</feature>
<dbReference type="EC" id="2.7.2.3" evidence="3 10"/>
<dbReference type="Pfam" id="PF00162">
    <property type="entry name" value="PGK"/>
    <property type="match status" value="1"/>
</dbReference>
<feature type="binding site" evidence="10">
    <location>
        <position position="299"/>
    </location>
    <ligand>
        <name>ATP</name>
        <dbReference type="ChEBI" id="CHEBI:30616"/>
    </ligand>
</feature>
<evidence type="ECO:0000256" key="10">
    <source>
        <dbReference type="HAMAP-Rule" id="MF_00145"/>
    </source>
</evidence>
<dbReference type="Proteomes" id="UP001501495">
    <property type="component" value="Unassembled WGS sequence"/>
</dbReference>
<sequence>MGEYAGLGDVSGKRVLVRSDLNVPLDAERTITDDGRIRASVPTIRALAEAGARVVVVAHLGRPKGAPEERYSLAPVATRLGEVLGAPVAFAGDTVGESAHEVVAGLADGEVALLENVRFNPGETSKDDAERGAFARQLAELADAFVSDGFGVVHRKQASVYDVAQLLPSAMGALVSTEIGVLRRLTEEPARPYVVVLGGSKVSDKLGVIDNLLGKADKLLIGGGMVFTFLAAQGHEVGKSLLEVDQLDTCREYLKRAEESGVQILLPGDIVVDTEFPAGERTPQPVVVPASQIPADSLGLDIGPASAADFAAALADAQTVFWNGPMGVFEVPAFADGTRVVAEALTRTRDHGGLSVVGGGDSAAAVRTLGFDESTFGHISTGGGASLEYLEGKELPGITVLEG</sequence>
<evidence type="ECO:0000256" key="3">
    <source>
        <dbReference type="ARBA" id="ARBA00013061"/>
    </source>
</evidence>
<comment type="caution">
    <text evidence="12">The sequence shown here is derived from an EMBL/GenBank/DDBJ whole genome shotgun (WGS) entry which is preliminary data.</text>
</comment>
<feature type="binding site" evidence="10">
    <location>
        <position position="36"/>
    </location>
    <ligand>
        <name>substrate</name>
    </ligand>
</feature>
<dbReference type="PROSITE" id="PS00111">
    <property type="entry name" value="PGLYCERATE_KINASE"/>
    <property type="match status" value="1"/>
</dbReference>
<evidence type="ECO:0000256" key="2">
    <source>
        <dbReference type="ARBA" id="ARBA00004838"/>
    </source>
</evidence>
<dbReference type="InterPro" id="IPR001576">
    <property type="entry name" value="Phosphoglycerate_kinase"/>
</dbReference>
<evidence type="ECO:0000256" key="7">
    <source>
        <dbReference type="ARBA" id="ARBA00022777"/>
    </source>
</evidence>
<evidence type="ECO:0000313" key="12">
    <source>
        <dbReference type="EMBL" id="GAA4127968.1"/>
    </source>
</evidence>
<evidence type="ECO:0000256" key="6">
    <source>
        <dbReference type="ARBA" id="ARBA00022741"/>
    </source>
</evidence>
<dbReference type="HAMAP" id="MF_00145">
    <property type="entry name" value="Phosphoglyc_kinase"/>
    <property type="match status" value="1"/>
</dbReference>
<evidence type="ECO:0000256" key="1">
    <source>
        <dbReference type="ARBA" id="ARBA00000642"/>
    </source>
</evidence>
<comment type="similarity">
    <text evidence="10 11">Belongs to the phosphoglycerate kinase family.</text>
</comment>
<dbReference type="PANTHER" id="PTHR11406">
    <property type="entry name" value="PHOSPHOGLYCERATE KINASE"/>
    <property type="match status" value="1"/>
</dbReference>
<feature type="binding site" evidence="10">
    <location>
        <position position="118"/>
    </location>
    <ligand>
        <name>substrate</name>
    </ligand>
</feature>